<dbReference type="GO" id="GO:0008289">
    <property type="term" value="F:lipid binding"/>
    <property type="evidence" value="ECO:0007669"/>
    <property type="project" value="UniProtKB-KW"/>
</dbReference>
<keyword evidence="2" id="KW-0446">Lipid-binding</keyword>
<dbReference type="SUPFAM" id="SSF50814">
    <property type="entry name" value="Lipocalins"/>
    <property type="match status" value="1"/>
</dbReference>
<dbReference type="PANTHER" id="PTHR11955">
    <property type="entry name" value="FATTY ACID BINDING PROTEIN"/>
    <property type="match status" value="1"/>
</dbReference>
<dbReference type="EMBL" id="BT076244">
    <property type="protein sequence ID" value="ACO10668.1"/>
    <property type="molecule type" value="mRNA"/>
</dbReference>
<sequence>MEAFMGKYNRVKSENYEDLLKELGVNVLLRKAALVSTPTFEVSKEGEVWSFKTSTVAKSMKLKFEVGKKFEETTSDGRLVDTLVTLEGPTKFVSEQTAKKDGHKSTKTIRDFQDGKCTQITEVVGSDVKCTQVFEKTS</sequence>
<comment type="similarity">
    <text evidence="1">Belongs to the calycin superfamily. Fatty-acid binding protein (FABP) family.</text>
</comment>
<dbReference type="CDD" id="cd00742">
    <property type="entry name" value="FABP"/>
    <property type="match status" value="1"/>
</dbReference>
<evidence type="ECO:0000313" key="3">
    <source>
        <dbReference type="EMBL" id="ACO10668.1"/>
    </source>
</evidence>
<dbReference type="Gene3D" id="2.40.128.20">
    <property type="match status" value="1"/>
</dbReference>
<dbReference type="InterPro" id="IPR012674">
    <property type="entry name" value="Calycin"/>
</dbReference>
<dbReference type="InterPro" id="IPR031259">
    <property type="entry name" value="ILBP"/>
</dbReference>
<accession>C1BNR5</accession>
<protein>
    <submittedName>
        <fullName evidence="3">Cellular retinoic acid-binding protein 2</fullName>
    </submittedName>
</protein>
<organism evidence="3">
    <name type="scientific">Caligus rogercresseyi</name>
    <name type="common">Sea louse</name>
    <dbReference type="NCBI Taxonomy" id="217165"/>
    <lineage>
        <taxon>Eukaryota</taxon>
        <taxon>Metazoa</taxon>
        <taxon>Ecdysozoa</taxon>
        <taxon>Arthropoda</taxon>
        <taxon>Crustacea</taxon>
        <taxon>Multicrustacea</taxon>
        <taxon>Hexanauplia</taxon>
        <taxon>Copepoda</taxon>
        <taxon>Siphonostomatoida</taxon>
        <taxon>Caligidae</taxon>
        <taxon>Caligus</taxon>
    </lineage>
</organism>
<dbReference type="PRINTS" id="PR00178">
    <property type="entry name" value="FATTYACIDBP"/>
</dbReference>
<evidence type="ECO:0000256" key="2">
    <source>
        <dbReference type="ARBA" id="ARBA00023121"/>
    </source>
</evidence>
<reference evidence="3" key="1">
    <citation type="submission" date="2009-03" db="EMBL/GenBank/DDBJ databases">
        <title>Caligus rogercresseyi ESTs and full-length cDNAs.</title>
        <authorList>
            <person name="Yasuike M."/>
            <person name="von Schalburg K."/>
            <person name="Cooper G."/>
            <person name="Leong J."/>
            <person name="Jones S.R.M."/>
            <person name="Koop B.F."/>
        </authorList>
    </citation>
    <scope>NUCLEOTIDE SEQUENCE</scope>
    <source>
        <tissue evidence="3">Whole tissue</tissue>
    </source>
</reference>
<proteinExistence type="evidence at transcript level"/>
<name>C1BNR5_CALRO</name>
<dbReference type="AlphaFoldDB" id="C1BNR5"/>
<dbReference type="InterPro" id="IPR000463">
    <property type="entry name" value="Fatty_acid-bd"/>
</dbReference>
<gene>
    <name evidence="3" type="primary">RABP2</name>
</gene>
<evidence type="ECO:0000256" key="1">
    <source>
        <dbReference type="ARBA" id="ARBA00008390"/>
    </source>
</evidence>
<dbReference type="Pfam" id="PF14651">
    <property type="entry name" value="Lipocalin_7"/>
    <property type="match status" value="1"/>
</dbReference>